<sequence>MTCRRSILTQGQEEMAPRPREPFARKVFKGVLFLELAAVFGVYGLFHAMNSSRDFRSKMDRRLPSVLEAYYKSNEWAGVYGIRETDREAWSAKKE</sequence>
<keyword evidence="1" id="KW-0812">Transmembrane</keyword>
<keyword evidence="1" id="KW-1133">Transmembrane helix</keyword>
<evidence type="ECO:0000256" key="1">
    <source>
        <dbReference type="SAM" id="Phobius"/>
    </source>
</evidence>
<dbReference type="RefSeq" id="XP_042562956.1">
    <property type="nucleotide sequence ID" value="XM_042707022.1"/>
</dbReference>
<proteinExistence type="predicted"/>
<dbReference type="PANTHER" id="PTHR38001">
    <property type="entry name" value="PROTEIN CEBPZOS"/>
    <property type="match status" value="1"/>
</dbReference>
<protein>
    <submittedName>
        <fullName evidence="3">Protein CEBPZOS-like</fullName>
    </submittedName>
</protein>
<reference evidence="3" key="1">
    <citation type="submission" date="2025-08" db="UniProtKB">
        <authorList>
            <consortium name="RefSeq"/>
        </authorList>
    </citation>
    <scope>IDENTIFICATION</scope>
</reference>
<accession>A0A8M1KFW3</accession>
<dbReference type="OrthoDB" id="5804148at2759"/>
<feature type="transmembrane region" description="Helical" evidence="1">
    <location>
        <begin position="27"/>
        <end position="49"/>
    </location>
</feature>
<organism evidence="2 3">
    <name type="scientific">Clupea harengus</name>
    <name type="common">Atlantic herring</name>
    <dbReference type="NCBI Taxonomy" id="7950"/>
    <lineage>
        <taxon>Eukaryota</taxon>
        <taxon>Metazoa</taxon>
        <taxon>Chordata</taxon>
        <taxon>Craniata</taxon>
        <taxon>Vertebrata</taxon>
        <taxon>Euteleostomi</taxon>
        <taxon>Actinopterygii</taxon>
        <taxon>Neopterygii</taxon>
        <taxon>Teleostei</taxon>
        <taxon>Clupei</taxon>
        <taxon>Clupeiformes</taxon>
        <taxon>Clupeoidei</taxon>
        <taxon>Clupeidae</taxon>
        <taxon>Clupea</taxon>
    </lineage>
</organism>
<dbReference type="PANTHER" id="PTHR38001:SF1">
    <property type="entry name" value="PROTEIN CEBPZOS"/>
    <property type="match status" value="1"/>
</dbReference>
<name>A0A8M1KFW3_CLUHA</name>
<dbReference type="Proteomes" id="UP000515152">
    <property type="component" value="Unplaced"/>
</dbReference>
<dbReference type="GeneID" id="122132199"/>
<dbReference type="KEGG" id="char:122132199"/>
<evidence type="ECO:0000313" key="2">
    <source>
        <dbReference type="Proteomes" id="UP000515152"/>
    </source>
</evidence>
<gene>
    <name evidence="3" type="primary">LOC122132199</name>
</gene>
<dbReference type="InterPro" id="IPR037764">
    <property type="entry name" value="CEBPZOS"/>
</dbReference>
<keyword evidence="2" id="KW-1185">Reference proteome</keyword>
<keyword evidence="1" id="KW-0472">Membrane</keyword>
<dbReference type="AlphaFoldDB" id="A0A8M1KFW3"/>
<evidence type="ECO:0000313" key="3">
    <source>
        <dbReference type="RefSeq" id="XP_042562956.1"/>
    </source>
</evidence>